<dbReference type="EMBL" id="FOQL01000005">
    <property type="protein sequence ID" value="SFJ07838.1"/>
    <property type="molecule type" value="Genomic_DNA"/>
</dbReference>
<dbReference type="AlphaFoldDB" id="A0A1I3NEP2"/>
<dbReference type="Proteomes" id="UP000243606">
    <property type="component" value="Unassembled WGS sequence"/>
</dbReference>
<reference evidence="4" key="1">
    <citation type="submission" date="2016-10" db="EMBL/GenBank/DDBJ databases">
        <authorList>
            <person name="Varghese N."/>
            <person name="Submissions S."/>
        </authorList>
    </citation>
    <scope>NUCLEOTIDE SEQUENCE [LARGE SCALE GENOMIC DNA]</scope>
    <source>
        <strain evidence="4">LMG 24016</strain>
    </source>
</reference>
<evidence type="ECO:0000259" key="2">
    <source>
        <dbReference type="Pfam" id="PF14090"/>
    </source>
</evidence>
<evidence type="ECO:0000313" key="4">
    <source>
        <dbReference type="Proteomes" id="UP000243606"/>
    </source>
</evidence>
<name>A0A1I3NEP2_9PSED</name>
<dbReference type="InterPro" id="IPR055245">
    <property type="entry name" value="HTH_proteobacteria"/>
</dbReference>
<evidence type="ECO:0000313" key="3">
    <source>
        <dbReference type="EMBL" id="SFJ07838.1"/>
    </source>
</evidence>
<accession>A0A1I3NEP2</accession>
<proteinExistence type="predicted"/>
<sequence>MTDKNKADQSASLKKTHDHDTSSEAQRVRLLARLRTAPVDTITARRDLNIMMPAARVKELRDRGHDIRRHLITLMDDQGRPHRGIALYFLSTCVAPIQAEA</sequence>
<protein>
    <submittedName>
        <fullName evidence="3">Helix-turn-helix domain-containing protein</fullName>
    </submittedName>
</protein>
<keyword evidence="4" id="KW-1185">Reference proteome</keyword>
<dbReference type="RefSeq" id="WP_090244184.1">
    <property type="nucleotide sequence ID" value="NZ_FOQL01000005.1"/>
</dbReference>
<gene>
    <name evidence="3" type="ORF">SAMN05216206_3457</name>
</gene>
<feature type="region of interest" description="Disordered" evidence="1">
    <location>
        <begin position="1"/>
        <end position="26"/>
    </location>
</feature>
<dbReference type="OrthoDB" id="5573465at2"/>
<evidence type="ECO:0000256" key="1">
    <source>
        <dbReference type="SAM" id="MobiDB-lite"/>
    </source>
</evidence>
<organism evidence="3 4">
    <name type="scientific">Pseudomonas guineae</name>
    <dbReference type="NCBI Taxonomy" id="425504"/>
    <lineage>
        <taxon>Bacteria</taxon>
        <taxon>Pseudomonadati</taxon>
        <taxon>Pseudomonadota</taxon>
        <taxon>Gammaproteobacteria</taxon>
        <taxon>Pseudomonadales</taxon>
        <taxon>Pseudomonadaceae</taxon>
        <taxon>Pseudomonas</taxon>
    </lineage>
</organism>
<dbReference type="STRING" id="425504.SAMN05216206_3457"/>
<feature type="domain" description="Winged helix-turn-helix" evidence="2">
    <location>
        <begin position="26"/>
        <end position="91"/>
    </location>
</feature>
<dbReference type="Pfam" id="PF14090">
    <property type="entry name" value="HTH_39"/>
    <property type="match status" value="1"/>
</dbReference>